<dbReference type="InterPro" id="IPR036059">
    <property type="entry name" value="TldD/PmbA_sf"/>
</dbReference>
<dbReference type="Proteomes" id="UP000324354">
    <property type="component" value="Chromosome"/>
</dbReference>
<dbReference type="Pfam" id="PF19290">
    <property type="entry name" value="PmbA_TldD_2nd"/>
    <property type="match status" value="1"/>
</dbReference>
<dbReference type="EMBL" id="CP023154">
    <property type="protein sequence ID" value="QEK77889.1"/>
    <property type="molecule type" value="Genomic_DNA"/>
</dbReference>
<proteinExistence type="predicted"/>
<evidence type="ECO:0000313" key="4">
    <source>
        <dbReference type="EMBL" id="QEK77889.1"/>
    </source>
</evidence>
<dbReference type="InterPro" id="IPR002510">
    <property type="entry name" value="Metalloprtase-TldD/E_N"/>
</dbReference>
<dbReference type="InterPro" id="IPR035068">
    <property type="entry name" value="TldD/PmbA_N"/>
</dbReference>
<dbReference type="InterPro" id="IPR045569">
    <property type="entry name" value="Metalloprtase-TldD/E_C"/>
</dbReference>
<gene>
    <name evidence="4" type="ORF">PFDSM3638_00750</name>
</gene>
<dbReference type="SUPFAM" id="SSF111283">
    <property type="entry name" value="Putative modulator of DNA gyrase, PmbA/TldD"/>
    <property type="match status" value="1"/>
</dbReference>
<dbReference type="OrthoDB" id="84520at2157"/>
<dbReference type="InterPro" id="IPR045570">
    <property type="entry name" value="Metalloprtase-TldD/E_cen_dom"/>
</dbReference>
<dbReference type="Pfam" id="PF19289">
    <property type="entry name" value="PmbA_TldD_3rd"/>
    <property type="match status" value="1"/>
</dbReference>
<dbReference type="Gene3D" id="3.30.2290.10">
    <property type="entry name" value="PmbA/TldD superfamily"/>
    <property type="match status" value="1"/>
</dbReference>
<feature type="domain" description="Metalloprotease TldD/E C-terminal" evidence="2">
    <location>
        <begin position="217"/>
        <end position="414"/>
    </location>
</feature>
<dbReference type="PANTHER" id="PTHR43421">
    <property type="entry name" value="METALLOPROTEASE PMBA"/>
    <property type="match status" value="1"/>
</dbReference>
<dbReference type="RefSeq" id="WP_011011274.1">
    <property type="nucleotide sequence ID" value="NC_003413.1"/>
</dbReference>
<evidence type="ECO:0000259" key="1">
    <source>
        <dbReference type="Pfam" id="PF01523"/>
    </source>
</evidence>
<evidence type="ECO:0000313" key="5">
    <source>
        <dbReference type="Proteomes" id="UP000324354"/>
    </source>
</evidence>
<accession>A0A5C0XMK8</accession>
<dbReference type="PANTHER" id="PTHR43421:SF1">
    <property type="entry name" value="METALLOPROTEASE PMBA"/>
    <property type="match status" value="1"/>
</dbReference>
<protein>
    <submittedName>
        <fullName evidence="4">Pmba protein (Tlde protein)</fullName>
    </submittedName>
</protein>
<dbReference type="GO" id="GO:0005829">
    <property type="term" value="C:cytosol"/>
    <property type="evidence" value="ECO:0007669"/>
    <property type="project" value="TreeGrafter"/>
</dbReference>
<reference evidence="4 5" key="1">
    <citation type="submission" date="2017-08" db="EMBL/GenBank/DDBJ databases">
        <title>Resequencing and Reannotation of the genome of Pyrococcus furiosus type strain DSM3638.</title>
        <authorList>
            <person name="Reichelt R.M."/>
            <person name="Bunk B."/>
        </authorList>
    </citation>
    <scope>NUCLEOTIDE SEQUENCE [LARGE SCALE GENOMIC DNA]</scope>
    <source>
        <strain evidence="4 5">DSM 3638</strain>
    </source>
</reference>
<dbReference type="GO" id="GO:0006508">
    <property type="term" value="P:proteolysis"/>
    <property type="evidence" value="ECO:0007669"/>
    <property type="project" value="InterPro"/>
</dbReference>
<dbReference type="Pfam" id="PF01523">
    <property type="entry name" value="PmbA_TldD_1st"/>
    <property type="match status" value="1"/>
</dbReference>
<name>A0A5C0XMK8_PYRFU</name>
<evidence type="ECO:0000259" key="3">
    <source>
        <dbReference type="Pfam" id="PF19290"/>
    </source>
</evidence>
<feature type="domain" description="Metalloprotease TldD/E central" evidence="3">
    <location>
        <begin position="112"/>
        <end position="200"/>
    </location>
</feature>
<sequence length="420" mass="46676">MIPEYLIKKLEELNIEWEIYAEKYWITSVKAKKREKVEVEIGKHTISGGIGLRVIYGGHLGFSYVTGTPTKEDVEMLIKRALKLARVGKVTHPGLPTPKKVNAVKIYDKRIANLTVEDIIEHLLFLVDVEANSQGSIGFGEGERDVVNSNGINLREDYTYLGIFLEVFKKNKGIGGEEKTFRLMPKIDDVVEEVRRKALWEFELSSKAKRLESYEGEIILEPKALLSILSILIPNFSAKNVYYKRSRFSSLGERVSKENFSLIDDPTIEGGVSSFSFDGEGNPGIKKYLIKDGLVSSFLADEKYGRLLGITGGNAMRSFSSLPGIGTSNLVIPPGNTEPEEGVFIRRVYGEHTANPVSGDFSLNIGLGYIIKDGEVMGFKDNMLIGNIFAMLNNILEVGKRVEEISGAIFPKIATNLKIV</sequence>
<dbReference type="AlphaFoldDB" id="A0A5C0XMK8"/>
<dbReference type="GeneID" id="41711952"/>
<organism evidence="4 5">
    <name type="scientific">Pyrococcus furiosus (strain ATCC 43587 / DSM 3638 / JCM 8422 / Vc1)</name>
    <dbReference type="NCBI Taxonomy" id="186497"/>
    <lineage>
        <taxon>Archaea</taxon>
        <taxon>Methanobacteriati</taxon>
        <taxon>Methanobacteriota</taxon>
        <taxon>Thermococci</taxon>
        <taxon>Thermococcales</taxon>
        <taxon>Thermococcaceae</taxon>
        <taxon>Pyrococcus</taxon>
    </lineage>
</organism>
<evidence type="ECO:0000259" key="2">
    <source>
        <dbReference type="Pfam" id="PF19289"/>
    </source>
</evidence>
<dbReference type="InterPro" id="IPR047657">
    <property type="entry name" value="PmbA"/>
</dbReference>
<dbReference type="GeneID" id="13300946"/>
<dbReference type="GO" id="GO:0008237">
    <property type="term" value="F:metallopeptidase activity"/>
    <property type="evidence" value="ECO:0007669"/>
    <property type="project" value="InterPro"/>
</dbReference>
<feature type="domain" description="Metalloprotease TldD/E N-terminal" evidence="1">
    <location>
        <begin position="17"/>
        <end position="85"/>
    </location>
</feature>